<feature type="non-terminal residue" evidence="2">
    <location>
        <position position="72"/>
    </location>
</feature>
<dbReference type="AlphaFoldDB" id="A0AAN5CVX3"/>
<organism evidence="2 3">
    <name type="scientific">Pristionchus mayeri</name>
    <dbReference type="NCBI Taxonomy" id="1317129"/>
    <lineage>
        <taxon>Eukaryota</taxon>
        <taxon>Metazoa</taxon>
        <taxon>Ecdysozoa</taxon>
        <taxon>Nematoda</taxon>
        <taxon>Chromadorea</taxon>
        <taxon>Rhabditida</taxon>
        <taxon>Rhabditina</taxon>
        <taxon>Diplogasteromorpha</taxon>
        <taxon>Diplogasteroidea</taxon>
        <taxon>Neodiplogasteridae</taxon>
        <taxon>Pristionchus</taxon>
    </lineage>
</organism>
<proteinExistence type="predicted"/>
<gene>
    <name evidence="2" type="ORF">PMAYCL1PPCAC_21752</name>
</gene>
<comment type="caution">
    <text evidence="2">The sequence shown here is derived from an EMBL/GenBank/DDBJ whole genome shotgun (WGS) entry which is preliminary data.</text>
</comment>
<evidence type="ECO:0000313" key="2">
    <source>
        <dbReference type="EMBL" id="GMR51557.1"/>
    </source>
</evidence>
<protein>
    <submittedName>
        <fullName evidence="2">Uncharacterized protein</fullName>
    </submittedName>
</protein>
<feature type="non-terminal residue" evidence="2">
    <location>
        <position position="1"/>
    </location>
</feature>
<sequence length="72" mass="8473">LDGEVPLQETRDLQMTFDRTEDNLERMENEFNGYSIKRITFHEQFADLIHSLASSEEFAVKLIFLQYSEQAS</sequence>
<keyword evidence="3" id="KW-1185">Reference proteome</keyword>
<evidence type="ECO:0000313" key="3">
    <source>
        <dbReference type="Proteomes" id="UP001328107"/>
    </source>
</evidence>
<dbReference type="Proteomes" id="UP001328107">
    <property type="component" value="Unassembled WGS sequence"/>
</dbReference>
<evidence type="ECO:0000256" key="1">
    <source>
        <dbReference type="SAM" id="Coils"/>
    </source>
</evidence>
<keyword evidence="1" id="KW-0175">Coiled coil</keyword>
<reference evidence="3" key="1">
    <citation type="submission" date="2022-10" db="EMBL/GenBank/DDBJ databases">
        <title>Genome assembly of Pristionchus species.</title>
        <authorList>
            <person name="Yoshida K."/>
            <person name="Sommer R.J."/>
        </authorList>
    </citation>
    <scope>NUCLEOTIDE SEQUENCE [LARGE SCALE GENOMIC DNA]</scope>
    <source>
        <strain evidence="3">RS5460</strain>
    </source>
</reference>
<dbReference type="EMBL" id="BTRK01000005">
    <property type="protein sequence ID" value="GMR51557.1"/>
    <property type="molecule type" value="Genomic_DNA"/>
</dbReference>
<feature type="coiled-coil region" evidence="1">
    <location>
        <begin position="10"/>
        <end position="37"/>
    </location>
</feature>
<accession>A0AAN5CVX3</accession>
<name>A0AAN5CVX3_9BILA</name>